<protein>
    <recommendedName>
        <fullName evidence="2">GmrSD restriction endonucleases N-terminal domain-containing protein</fullName>
    </recommendedName>
</protein>
<dbReference type="InterPro" id="IPR004919">
    <property type="entry name" value="GmrSD_N"/>
</dbReference>
<proteinExistence type="predicted"/>
<dbReference type="OrthoDB" id="8094406at2"/>
<dbReference type="STRING" id="702114.A1355_10470"/>
<dbReference type="PANTHER" id="PTHR39639">
    <property type="entry name" value="CHROMOSOME 16, WHOLE GENOME SHOTGUN SEQUENCE"/>
    <property type="match status" value="1"/>
</dbReference>
<dbReference type="Proteomes" id="UP000077628">
    <property type="component" value="Unassembled WGS sequence"/>
</dbReference>
<evidence type="ECO:0000313" key="3">
    <source>
        <dbReference type="EMBL" id="OAI15923.1"/>
    </source>
</evidence>
<dbReference type="Pfam" id="PF03235">
    <property type="entry name" value="GmrSD_N"/>
    <property type="match status" value="1"/>
</dbReference>
<gene>
    <name evidence="3" type="ORF">A1355_10470</name>
</gene>
<dbReference type="RefSeq" id="WP_064030578.1">
    <property type="nucleotide sequence ID" value="NZ_LUUK01000190.1"/>
</dbReference>
<dbReference type="AlphaFoldDB" id="A0A177NER1"/>
<feature type="region of interest" description="Disordered" evidence="1">
    <location>
        <begin position="1"/>
        <end position="30"/>
    </location>
</feature>
<name>A0A177NER1_9GAMM</name>
<reference evidence="4" key="1">
    <citation type="submission" date="2016-03" db="EMBL/GenBank/DDBJ databases">
        <authorList>
            <person name="Heylen K."/>
            <person name="De Vos P."/>
            <person name="Vekeman B."/>
        </authorList>
    </citation>
    <scope>NUCLEOTIDE SEQUENCE [LARGE SCALE GENOMIC DNA]</scope>
    <source>
        <strain evidence="4">R-45383</strain>
    </source>
</reference>
<evidence type="ECO:0000259" key="2">
    <source>
        <dbReference type="Pfam" id="PF03235"/>
    </source>
</evidence>
<feature type="domain" description="GmrSD restriction endonucleases N-terminal" evidence="2">
    <location>
        <begin position="69"/>
        <end position="201"/>
    </location>
</feature>
<keyword evidence="4" id="KW-1185">Reference proteome</keyword>
<evidence type="ECO:0000256" key="1">
    <source>
        <dbReference type="SAM" id="MobiDB-lite"/>
    </source>
</evidence>
<accession>A0A177NER1</accession>
<sequence>MDKENLQEQDLLEELTSDQQRTGVEVEKTSDDSVAIVEPFDPEKIDVKTKPMTVDLIMARIRGGDEEIDLMPDFQRRAGIWDQTRKSRLIESLLLRIPLPVFYVASNQQDCWSVVDGLQRITTLKEFIHDKVLVLQGLEFLHKLNGKKFVDLNRQMQRRIMESEVTVHIIQPGTPSPVMFNIFKRINTGGLPLSAQEIRHAIKQGAATKLLKELAESKNFKEVTRNSIRDERMADRECVLRFCAFYINPPDKYNTGDLDALLIQTMDEINSWPNNKIKDLTKRFKNTMDAAKRIFGKWAFRKYYGYGYRLSPINKALFEVWAVNLSKLSSDEIDYLEKHREALMDKFADIMMLDLDFQSSISAATGSVSNVRLRFKVIGNLIQEVMHAEKAAS</sequence>
<comment type="caution">
    <text evidence="3">The sequence shown here is derived from an EMBL/GenBank/DDBJ whole genome shotgun (WGS) entry which is preliminary data.</text>
</comment>
<dbReference type="PANTHER" id="PTHR39639:SF1">
    <property type="entry name" value="DUF262 DOMAIN-CONTAINING PROTEIN"/>
    <property type="match status" value="1"/>
</dbReference>
<organism evidence="3 4">
    <name type="scientific">Methylomonas koyamae</name>
    <dbReference type="NCBI Taxonomy" id="702114"/>
    <lineage>
        <taxon>Bacteria</taxon>
        <taxon>Pseudomonadati</taxon>
        <taxon>Pseudomonadota</taxon>
        <taxon>Gammaproteobacteria</taxon>
        <taxon>Methylococcales</taxon>
        <taxon>Methylococcaceae</taxon>
        <taxon>Methylomonas</taxon>
    </lineage>
</organism>
<dbReference type="EMBL" id="LUUK01000190">
    <property type="protein sequence ID" value="OAI15923.1"/>
    <property type="molecule type" value="Genomic_DNA"/>
</dbReference>
<evidence type="ECO:0000313" key="4">
    <source>
        <dbReference type="Proteomes" id="UP000077628"/>
    </source>
</evidence>